<dbReference type="EMBL" id="JBFTWV010000158">
    <property type="protein sequence ID" value="KAL2785029.1"/>
    <property type="molecule type" value="Genomic_DNA"/>
</dbReference>
<dbReference type="Gene3D" id="1.10.10.2120">
    <property type="match status" value="1"/>
</dbReference>
<proteinExistence type="predicted"/>
<dbReference type="Pfam" id="PF03417">
    <property type="entry name" value="AAT"/>
    <property type="match status" value="1"/>
</dbReference>
<feature type="domain" description="Peptidase C45 hydrolase" evidence="1">
    <location>
        <begin position="111"/>
        <end position="330"/>
    </location>
</feature>
<organism evidence="2 3">
    <name type="scientific">Aspergillus keveii</name>
    <dbReference type="NCBI Taxonomy" id="714993"/>
    <lineage>
        <taxon>Eukaryota</taxon>
        <taxon>Fungi</taxon>
        <taxon>Dikarya</taxon>
        <taxon>Ascomycota</taxon>
        <taxon>Pezizomycotina</taxon>
        <taxon>Eurotiomycetes</taxon>
        <taxon>Eurotiomycetidae</taxon>
        <taxon>Eurotiales</taxon>
        <taxon>Aspergillaceae</taxon>
        <taxon>Aspergillus</taxon>
        <taxon>Aspergillus subgen. Nidulantes</taxon>
    </lineage>
</organism>
<sequence length="348" mass="38503">MTIKQIVCSGSPYEIGFTHGIEAAPEIERAIAFYAKLFIKHSKLDWAQVRDLASEFDDLIKVKWPRYYQELQGIAEGSKQDLVDILALNVRTEIVFGQFSDGCTSLYYQGSDYAYQGQNWDWSEEQGANLVQLTIAQAGLPTIKMITEAGLIGKIGLNSNGVGVCFNAIRAEGLDKSHLPVHLGLRMALESRSAMDAVNTLERVGMASSAHILIGDTITAVGLEFTSTTFARVPIHDGFIAHSNHMLLPHANIVEPTWLADSPVRIETMRDNIAAVGEPLSWETYCRLFADEQHYPCAINRAASVDSDVVTLFNIVMDLVAKRAEVRMGRLNLGDMDHKKIVLSFSEL</sequence>
<protein>
    <submittedName>
        <fullName evidence="2">Acyl-coenzyme A:6-aminopenicillanic acid acyl-transferase-domain-containing protein</fullName>
    </submittedName>
</protein>
<keyword evidence="3" id="KW-1185">Reference proteome</keyword>
<evidence type="ECO:0000313" key="2">
    <source>
        <dbReference type="EMBL" id="KAL2785029.1"/>
    </source>
</evidence>
<gene>
    <name evidence="2" type="ORF">BJX66DRAFT_329576</name>
</gene>
<dbReference type="NCBIfam" id="NF040521">
    <property type="entry name" value="C45_proenzyme"/>
    <property type="match status" value="1"/>
</dbReference>
<dbReference type="InterPro" id="IPR047801">
    <property type="entry name" value="Peptidase_C45"/>
</dbReference>
<dbReference type="InterPro" id="IPR047794">
    <property type="entry name" value="C45_proenzyme-like"/>
</dbReference>
<evidence type="ECO:0000259" key="1">
    <source>
        <dbReference type="Pfam" id="PF03417"/>
    </source>
</evidence>
<dbReference type="PANTHER" id="PTHR34180:SF1">
    <property type="entry name" value="BETA-ALANYL-DOPAMINE_CARCININE HYDROLASE"/>
    <property type="match status" value="1"/>
</dbReference>
<accession>A0ABR4FP51</accession>
<dbReference type="Gene3D" id="3.60.60.10">
    <property type="entry name" value="Penicillin V Acylase, Chain A"/>
    <property type="match status" value="1"/>
</dbReference>
<reference evidence="2 3" key="1">
    <citation type="submission" date="2024-07" db="EMBL/GenBank/DDBJ databases">
        <title>Section-level genome sequencing and comparative genomics of Aspergillus sections Usti and Cavernicolus.</title>
        <authorList>
            <consortium name="Lawrence Berkeley National Laboratory"/>
            <person name="Nybo J.L."/>
            <person name="Vesth T.C."/>
            <person name="Theobald S."/>
            <person name="Frisvad J.C."/>
            <person name="Larsen T.O."/>
            <person name="Kjaerboelling I."/>
            <person name="Rothschild-Mancinelli K."/>
            <person name="Lyhne E.K."/>
            <person name="Kogle M.E."/>
            <person name="Barry K."/>
            <person name="Clum A."/>
            <person name="Na H."/>
            <person name="Ledsgaard L."/>
            <person name="Lin J."/>
            <person name="Lipzen A."/>
            <person name="Kuo A."/>
            <person name="Riley R."/>
            <person name="Mondo S."/>
            <person name="Labutti K."/>
            <person name="Haridas S."/>
            <person name="Pangalinan J."/>
            <person name="Salamov A.A."/>
            <person name="Simmons B.A."/>
            <person name="Magnuson J.K."/>
            <person name="Chen J."/>
            <person name="Drula E."/>
            <person name="Henrissat B."/>
            <person name="Wiebenga A."/>
            <person name="Lubbers R.J."/>
            <person name="Gomes A.C."/>
            <person name="Makela M.R."/>
            <person name="Stajich J."/>
            <person name="Grigoriev I.V."/>
            <person name="Mortensen U.H."/>
            <person name="De Vries R.P."/>
            <person name="Baker S.E."/>
            <person name="Andersen M.R."/>
        </authorList>
    </citation>
    <scope>NUCLEOTIDE SEQUENCE [LARGE SCALE GENOMIC DNA]</scope>
    <source>
        <strain evidence="2 3">CBS 209.92</strain>
    </source>
</reference>
<dbReference type="InterPro" id="IPR005079">
    <property type="entry name" value="Peptidase_C45_hydrolase"/>
</dbReference>
<dbReference type="Proteomes" id="UP001610563">
    <property type="component" value="Unassembled WGS sequence"/>
</dbReference>
<evidence type="ECO:0000313" key="3">
    <source>
        <dbReference type="Proteomes" id="UP001610563"/>
    </source>
</evidence>
<dbReference type="PANTHER" id="PTHR34180">
    <property type="entry name" value="PEPTIDASE C45"/>
    <property type="match status" value="1"/>
</dbReference>
<comment type="caution">
    <text evidence="2">The sequence shown here is derived from an EMBL/GenBank/DDBJ whole genome shotgun (WGS) entry which is preliminary data.</text>
</comment>
<name>A0ABR4FP51_9EURO</name>